<dbReference type="InterPro" id="IPR035914">
    <property type="entry name" value="Sperma_CUB_dom_sf"/>
</dbReference>
<feature type="region of interest" description="Disordered" evidence="3">
    <location>
        <begin position="224"/>
        <end position="265"/>
    </location>
</feature>
<gene>
    <name evidence="6" type="ORF">OKIOD_LOCUS4809</name>
</gene>
<dbReference type="Pfam" id="PF00431">
    <property type="entry name" value="CUB"/>
    <property type="match status" value="1"/>
</dbReference>
<proteinExistence type="predicted"/>
<sequence>MPPRKGLTCKEDREFIHPGEKSSIRSEPTWGNDFCKWKITTTPGHVIRFKFEEMSVDCRENVNGFFFFRDASKLEGGYHKAPICGSDRQYFEIYSDEHQIDLVFKSKSQEPTVFEISFESVEARLAHGQLHVSEIDSAANLYKLRQNMERPLPPVRLNSIARPPFDQSPVLLARTPAAPSSSNSPALLSQPWLLLVSATLAVLLMGCLSCVVFYWRKQKKRERTTSESPVLASSQPVSQVSKNHKRRPAPLHSGINDQKVHRFKS</sequence>
<keyword evidence="1" id="KW-1015">Disulfide bond</keyword>
<organism evidence="6 7">
    <name type="scientific">Oikopleura dioica</name>
    <name type="common">Tunicate</name>
    <dbReference type="NCBI Taxonomy" id="34765"/>
    <lineage>
        <taxon>Eukaryota</taxon>
        <taxon>Metazoa</taxon>
        <taxon>Chordata</taxon>
        <taxon>Tunicata</taxon>
        <taxon>Appendicularia</taxon>
        <taxon>Copelata</taxon>
        <taxon>Oikopleuridae</taxon>
        <taxon>Oikopleura</taxon>
    </lineage>
</organism>
<protein>
    <submittedName>
        <fullName evidence="6">Oidioi.mRNA.OKI2018_I69.XSR.g13251.t1.cds</fullName>
    </submittedName>
</protein>
<name>A0ABN7S6U2_OIKDI</name>
<reference evidence="6 7" key="1">
    <citation type="submission" date="2021-04" db="EMBL/GenBank/DDBJ databases">
        <authorList>
            <person name="Bliznina A."/>
        </authorList>
    </citation>
    <scope>NUCLEOTIDE SEQUENCE [LARGE SCALE GENOMIC DNA]</scope>
</reference>
<feature type="transmembrane region" description="Helical" evidence="4">
    <location>
        <begin position="192"/>
        <end position="215"/>
    </location>
</feature>
<evidence type="ECO:0000256" key="1">
    <source>
        <dbReference type="ARBA" id="ARBA00023157"/>
    </source>
</evidence>
<evidence type="ECO:0000313" key="7">
    <source>
        <dbReference type="Proteomes" id="UP001158576"/>
    </source>
</evidence>
<dbReference type="Gene3D" id="2.60.120.290">
    <property type="entry name" value="Spermadhesin, CUB domain"/>
    <property type="match status" value="1"/>
</dbReference>
<evidence type="ECO:0000256" key="2">
    <source>
        <dbReference type="PROSITE-ProRule" id="PRU00059"/>
    </source>
</evidence>
<keyword evidence="4" id="KW-0472">Membrane</keyword>
<comment type="caution">
    <text evidence="2">Lacks conserved residue(s) required for the propagation of feature annotation.</text>
</comment>
<feature type="domain" description="CUB" evidence="5">
    <location>
        <begin position="9"/>
        <end position="121"/>
    </location>
</feature>
<keyword evidence="7" id="KW-1185">Reference proteome</keyword>
<evidence type="ECO:0000259" key="5">
    <source>
        <dbReference type="PROSITE" id="PS01180"/>
    </source>
</evidence>
<dbReference type="InterPro" id="IPR000859">
    <property type="entry name" value="CUB_dom"/>
</dbReference>
<evidence type="ECO:0000256" key="4">
    <source>
        <dbReference type="SAM" id="Phobius"/>
    </source>
</evidence>
<dbReference type="EMBL" id="OU015569">
    <property type="protein sequence ID" value="CAG5094106.1"/>
    <property type="molecule type" value="Genomic_DNA"/>
</dbReference>
<dbReference type="SUPFAM" id="SSF49854">
    <property type="entry name" value="Spermadhesin, CUB domain"/>
    <property type="match status" value="1"/>
</dbReference>
<keyword evidence="4" id="KW-0812">Transmembrane</keyword>
<feature type="compositionally biased region" description="Polar residues" evidence="3">
    <location>
        <begin position="226"/>
        <end position="241"/>
    </location>
</feature>
<keyword evidence="4" id="KW-1133">Transmembrane helix</keyword>
<dbReference type="PROSITE" id="PS01180">
    <property type="entry name" value="CUB"/>
    <property type="match status" value="1"/>
</dbReference>
<dbReference type="Proteomes" id="UP001158576">
    <property type="component" value="Chromosome XSR"/>
</dbReference>
<accession>A0ABN7S6U2</accession>
<evidence type="ECO:0000256" key="3">
    <source>
        <dbReference type="SAM" id="MobiDB-lite"/>
    </source>
</evidence>
<evidence type="ECO:0000313" key="6">
    <source>
        <dbReference type="EMBL" id="CAG5094106.1"/>
    </source>
</evidence>